<comment type="caution">
    <text evidence="1">The sequence shown here is derived from an EMBL/GenBank/DDBJ whole genome shotgun (WGS) entry which is preliminary data.</text>
</comment>
<keyword evidence="2" id="KW-1185">Reference proteome</keyword>
<organism evidence="1 2">
    <name type="scientific">Thelohanellus kitauei</name>
    <name type="common">Myxosporean</name>
    <dbReference type="NCBI Taxonomy" id="669202"/>
    <lineage>
        <taxon>Eukaryota</taxon>
        <taxon>Metazoa</taxon>
        <taxon>Cnidaria</taxon>
        <taxon>Myxozoa</taxon>
        <taxon>Myxosporea</taxon>
        <taxon>Bivalvulida</taxon>
        <taxon>Platysporina</taxon>
        <taxon>Myxobolidae</taxon>
        <taxon>Thelohanellus</taxon>
    </lineage>
</organism>
<protein>
    <submittedName>
        <fullName evidence="1">Uncharacterized protein</fullName>
    </submittedName>
</protein>
<sequence>MSIEHTTSIEISKTPKLLSRSIPSITGSSNYINLITTNQFTLNQESDIYSQPVFIVYINNKLTTTFPTHASSNFFKLKSKISSAPLLTRTENESISQVQEIQTLNKQHLTHHTDMEDIKLKTFKTKTTSDIEHSAYTDQSKITTENSVISTEKVFEKNSRISVTDKITESYFETDYDVDRSKKTNIMNQTASNGTKVGHNKIIRFETRANQLTPYFTSSNNEISSKNFQNIYTNAYSTLKADTANDHFDLATTRENKILNPESINEATISTDKTKIHTTDNSESIMKEDSALDIQSISVETTTIETPVRIY</sequence>
<dbReference type="EMBL" id="JWZT01004299">
    <property type="protein sequence ID" value="KII64407.1"/>
    <property type="molecule type" value="Genomic_DNA"/>
</dbReference>
<evidence type="ECO:0000313" key="2">
    <source>
        <dbReference type="Proteomes" id="UP000031668"/>
    </source>
</evidence>
<evidence type="ECO:0000313" key="1">
    <source>
        <dbReference type="EMBL" id="KII64407.1"/>
    </source>
</evidence>
<dbReference type="Proteomes" id="UP000031668">
    <property type="component" value="Unassembled WGS sequence"/>
</dbReference>
<accession>A0A0C2MRN4</accession>
<dbReference type="AlphaFoldDB" id="A0A0C2MRN4"/>
<reference evidence="1 2" key="1">
    <citation type="journal article" date="2014" name="Genome Biol. Evol.">
        <title>The genome of the myxosporean Thelohanellus kitauei shows adaptations to nutrient acquisition within its fish host.</title>
        <authorList>
            <person name="Yang Y."/>
            <person name="Xiong J."/>
            <person name="Zhou Z."/>
            <person name="Huo F."/>
            <person name="Miao W."/>
            <person name="Ran C."/>
            <person name="Liu Y."/>
            <person name="Zhang J."/>
            <person name="Feng J."/>
            <person name="Wang M."/>
            <person name="Wang M."/>
            <person name="Wang L."/>
            <person name="Yao B."/>
        </authorList>
    </citation>
    <scope>NUCLEOTIDE SEQUENCE [LARGE SCALE GENOMIC DNA]</scope>
    <source>
        <strain evidence="1">Wuqing</strain>
    </source>
</reference>
<proteinExistence type="predicted"/>
<gene>
    <name evidence="1" type="ORF">RF11_05890</name>
</gene>
<name>A0A0C2MRN4_THEKT</name>